<dbReference type="Pfam" id="PF04829">
    <property type="entry name" value="PT-VENN"/>
    <property type="match status" value="1"/>
</dbReference>
<dbReference type="EMBL" id="CABGGO010000030">
    <property type="protein sequence ID" value="VUS97045.1"/>
    <property type="molecule type" value="Genomic_DNA"/>
</dbReference>
<keyword evidence="4" id="KW-0843">Virulence</keyword>
<reference evidence="7 8" key="1">
    <citation type="submission" date="2019-07" db="EMBL/GenBank/DDBJ databases">
        <authorList>
            <person name="Brisse S."/>
            <person name="Rodrigues C."/>
            <person name="Thorpe H."/>
        </authorList>
    </citation>
    <scope>NUCLEOTIDE SEQUENCE [LARGE SCALE GENOMIC DNA]</scope>
    <source>
        <strain evidence="7">SB6410</strain>
    </source>
</reference>
<evidence type="ECO:0000256" key="1">
    <source>
        <dbReference type="ARBA" id="ARBA00004219"/>
    </source>
</evidence>
<dbReference type="AlphaFoldDB" id="A0A9Q9SCG9"/>
<accession>A0A9Q9SCG9</accession>
<evidence type="ECO:0000256" key="3">
    <source>
        <dbReference type="ARBA" id="ARBA00022913"/>
    </source>
</evidence>
<keyword evidence="2" id="KW-0800">Toxin</keyword>
<dbReference type="GO" id="GO:0004519">
    <property type="term" value="F:endonuclease activity"/>
    <property type="evidence" value="ECO:0007669"/>
    <property type="project" value="UniProtKB-KW"/>
</dbReference>
<name>A0A9Q9SCG9_9ENTR</name>
<keyword evidence="3" id="KW-1266">Target cell cytoplasm</keyword>
<evidence type="ECO:0000256" key="2">
    <source>
        <dbReference type="ARBA" id="ARBA00022656"/>
    </source>
</evidence>
<evidence type="ECO:0000256" key="5">
    <source>
        <dbReference type="SAM" id="MobiDB-lite"/>
    </source>
</evidence>
<keyword evidence="7" id="KW-0255">Endonuclease</keyword>
<protein>
    <submittedName>
        <fullName evidence="7">16S rRNA endonuclease CdiA</fullName>
    </submittedName>
</protein>
<dbReference type="GO" id="GO:0090729">
    <property type="term" value="F:toxin activity"/>
    <property type="evidence" value="ECO:0007669"/>
    <property type="project" value="UniProtKB-KW"/>
</dbReference>
<evidence type="ECO:0000313" key="8">
    <source>
        <dbReference type="Proteomes" id="UP000318567"/>
    </source>
</evidence>
<dbReference type="Proteomes" id="UP000318567">
    <property type="component" value="Unassembled WGS sequence"/>
</dbReference>
<evidence type="ECO:0000256" key="4">
    <source>
        <dbReference type="ARBA" id="ARBA00023026"/>
    </source>
</evidence>
<sequence length="629" mass="63236">MDVGRNLTLSSEQDSDNYDSKQRSGSVGASGSMGGGSGSLNLSQSKMHSTWASVEAQTGIFAGEGGFDVKVGGHTQLNGSVLASTAAAELNRLDTGTLGFRDIKNSAEYSVEQQSAGASMSGSVAGQFLGNASSGLLMGANGSGSDSSLTRAAVSEGSIVIRDGTSQQQDVTELSRDAAHANQTLSPIFDKEKEQNRLAVAQKIGEIGRQVSDVLVTQGKLNAQAAQGDPAARAAAREKLVAGGNASPSEEQISAQVSRTATADYDTGGKYQKVAQAVTAAMQGLAGGNLAQAASGAVSPYVAEIIHSQTTDSATGKVNVEANAMAHAVWGAIAAASGNNSALAGAAGAVSGELLGRWIAAEYYPDVKTEELSDEQKSTISALSTLAAGLMGGLSGGSSGDAVAGAQAGKNAVENNSLAHVLAAIEANKPRTVESWTKEQQEQIREACSGGTPVSCETAVAAIGSAMAWPLLPGAAATTSLIGAGANAGVGLLINGEVNPNDVILGYWTGAFTAGTGLWGTMAVNAGSGAASSYLKGDDPLKGGLISGAASGLGYGAGKLVELPFDKVLNPMKPWKDWIWTDVGMGISKPLPINPVPGMAGNASGSAATEILNDQAGKADAKFKKGNQK</sequence>
<proteinExistence type="predicted"/>
<comment type="subcellular location">
    <subcellularLocation>
        <location evidence="1">Target cell</location>
        <location evidence="1">Target cell cytoplasm</location>
    </subcellularLocation>
</comment>
<evidence type="ECO:0000259" key="6">
    <source>
        <dbReference type="Pfam" id="PF04829"/>
    </source>
</evidence>
<organism evidence="7 8">
    <name type="scientific">Klebsiella pasteurii</name>
    <dbReference type="NCBI Taxonomy" id="2587529"/>
    <lineage>
        <taxon>Bacteria</taxon>
        <taxon>Pseudomonadati</taxon>
        <taxon>Pseudomonadota</taxon>
        <taxon>Gammaproteobacteria</taxon>
        <taxon>Enterobacterales</taxon>
        <taxon>Enterobacteriaceae</taxon>
        <taxon>Klebsiella/Raoultella group</taxon>
        <taxon>Klebsiella</taxon>
    </lineage>
</organism>
<gene>
    <name evidence="7" type="primary">cdiA_5</name>
    <name evidence="7" type="ORF">SB6410_04378</name>
</gene>
<keyword evidence="7" id="KW-0378">Hydrolase</keyword>
<keyword evidence="7" id="KW-0540">Nuclease</keyword>
<feature type="domain" description="VENN motif-containing" evidence="6">
    <location>
        <begin position="370"/>
        <end position="419"/>
    </location>
</feature>
<evidence type="ECO:0000313" key="7">
    <source>
        <dbReference type="EMBL" id="VUS97045.1"/>
    </source>
</evidence>
<dbReference type="InterPro" id="IPR006914">
    <property type="entry name" value="VENN_dom"/>
</dbReference>
<comment type="caution">
    <text evidence="7">The sequence shown here is derived from an EMBL/GenBank/DDBJ whole genome shotgun (WGS) entry which is preliminary data.</text>
</comment>
<feature type="region of interest" description="Disordered" evidence="5">
    <location>
        <begin position="1"/>
        <end position="44"/>
    </location>
</feature>